<dbReference type="Gene3D" id="3.30.1340.30">
    <property type="match status" value="1"/>
</dbReference>
<evidence type="ECO:0000256" key="3">
    <source>
        <dbReference type="ARBA" id="ARBA00022475"/>
    </source>
</evidence>
<dbReference type="Gene3D" id="1.10.287.1260">
    <property type="match status" value="1"/>
</dbReference>
<feature type="compositionally biased region" description="Basic and acidic residues" evidence="8">
    <location>
        <begin position="459"/>
        <end position="471"/>
    </location>
</feature>
<dbReference type="PANTHER" id="PTHR30221">
    <property type="entry name" value="SMALL-CONDUCTANCE MECHANOSENSITIVE CHANNEL"/>
    <property type="match status" value="1"/>
</dbReference>
<dbReference type="PROSITE" id="PS01246">
    <property type="entry name" value="UPF0003"/>
    <property type="match status" value="1"/>
</dbReference>
<evidence type="ECO:0000256" key="4">
    <source>
        <dbReference type="ARBA" id="ARBA00022692"/>
    </source>
</evidence>
<dbReference type="InterPro" id="IPR023408">
    <property type="entry name" value="MscS_beta-dom_sf"/>
</dbReference>
<evidence type="ECO:0000256" key="7">
    <source>
        <dbReference type="RuleBase" id="RU369025"/>
    </source>
</evidence>
<reference evidence="12" key="1">
    <citation type="submission" date="2017-08" db="EMBL/GenBank/DDBJ databases">
        <authorList>
            <person name="Varghese N."/>
            <person name="Submissions S."/>
        </authorList>
    </citation>
    <scope>NUCLEOTIDE SEQUENCE [LARGE SCALE GENOMIC DNA]</scope>
    <source>
        <strain evidence="12">KCTC 23107</strain>
    </source>
</reference>
<keyword evidence="5 7" id="KW-1133">Transmembrane helix</keyword>
<evidence type="ECO:0000256" key="1">
    <source>
        <dbReference type="ARBA" id="ARBA00004651"/>
    </source>
</evidence>
<dbReference type="OrthoDB" id="9793781at2"/>
<evidence type="ECO:0000256" key="9">
    <source>
        <dbReference type="SAM" id="SignalP"/>
    </source>
</evidence>
<dbReference type="Pfam" id="PF00924">
    <property type="entry name" value="MS_channel_2nd"/>
    <property type="match status" value="1"/>
</dbReference>
<keyword evidence="9" id="KW-0732">Signal</keyword>
<dbReference type="InterPro" id="IPR011014">
    <property type="entry name" value="MscS_channel_TM-2"/>
</dbReference>
<feature type="region of interest" description="Disordered" evidence="8">
    <location>
        <begin position="390"/>
        <end position="471"/>
    </location>
</feature>
<dbReference type="InterPro" id="IPR007055">
    <property type="entry name" value="BON_dom"/>
</dbReference>
<evidence type="ECO:0000256" key="6">
    <source>
        <dbReference type="ARBA" id="ARBA00023136"/>
    </source>
</evidence>
<keyword evidence="6 7" id="KW-0472">Membrane</keyword>
<organism evidence="11 12">
    <name type="scientific">Hoeflea halophila</name>
    <dbReference type="NCBI Taxonomy" id="714899"/>
    <lineage>
        <taxon>Bacteria</taxon>
        <taxon>Pseudomonadati</taxon>
        <taxon>Pseudomonadota</taxon>
        <taxon>Alphaproteobacteria</taxon>
        <taxon>Hyphomicrobiales</taxon>
        <taxon>Rhizobiaceae</taxon>
        <taxon>Hoeflea</taxon>
    </lineage>
</organism>
<evidence type="ECO:0000256" key="2">
    <source>
        <dbReference type="ARBA" id="ARBA00008017"/>
    </source>
</evidence>
<comment type="subcellular location">
    <subcellularLocation>
        <location evidence="7">Cell inner membrane</location>
        <topology evidence="7">Multi-pass membrane protein</topology>
    </subcellularLocation>
    <subcellularLocation>
        <location evidence="1">Cell membrane</location>
        <topology evidence="1">Multi-pass membrane protein</topology>
    </subcellularLocation>
</comment>
<feature type="compositionally biased region" description="Pro residues" evidence="8">
    <location>
        <begin position="415"/>
        <end position="429"/>
    </location>
</feature>
<dbReference type="PANTHER" id="PTHR30221:SF1">
    <property type="entry name" value="SMALL-CONDUCTANCE MECHANOSENSITIVE CHANNEL"/>
    <property type="match status" value="1"/>
</dbReference>
<proteinExistence type="inferred from homology"/>
<dbReference type="GO" id="GO:0005886">
    <property type="term" value="C:plasma membrane"/>
    <property type="evidence" value="ECO:0007669"/>
    <property type="project" value="UniProtKB-SubCell"/>
</dbReference>
<evidence type="ECO:0000256" key="5">
    <source>
        <dbReference type="ARBA" id="ARBA00022989"/>
    </source>
</evidence>
<feature type="transmembrane region" description="Helical" evidence="7">
    <location>
        <begin position="131"/>
        <end position="151"/>
    </location>
</feature>
<keyword evidence="7" id="KW-0997">Cell inner membrane</keyword>
<dbReference type="RefSeq" id="WP_097109203.1">
    <property type="nucleotide sequence ID" value="NZ_OCPC01000006.1"/>
</dbReference>
<feature type="signal peptide" evidence="9">
    <location>
        <begin position="1"/>
        <end position="23"/>
    </location>
</feature>
<dbReference type="SUPFAM" id="SSF50182">
    <property type="entry name" value="Sm-like ribonucleoproteins"/>
    <property type="match status" value="1"/>
</dbReference>
<dbReference type="SUPFAM" id="SSF82861">
    <property type="entry name" value="Mechanosensitive channel protein MscS (YggB), transmembrane region"/>
    <property type="match status" value="1"/>
</dbReference>
<dbReference type="InterPro" id="IPR006685">
    <property type="entry name" value="MscS_channel_2nd"/>
</dbReference>
<dbReference type="Proteomes" id="UP000219465">
    <property type="component" value="Unassembled WGS sequence"/>
</dbReference>
<comment type="function">
    <text evidence="7">Mechanosensitive channel that participates in the regulation of osmotic pressure changes within the cell, opening in response to stretch forces in the membrane lipid bilayer, without the need for other proteins. Contributes to normal resistance to hypoosmotic shock. Forms an ion channel of 1.0 nanosiemens conductance with a slight preference for anions.</text>
</comment>
<accession>A0A286IF15</accession>
<keyword evidence="7" id="KW-0407">Ion channel</keyword>
<feature type="compositionally biased region" description="Basic and acidic residues" evidence="8">
    <location>
        <begin position="439"/>
        <end position="449"/>
    </location>
</feature>
<keyword evidence="12" id="KW-1185">Reference proteome</keyword>
<dbReference type="InterPro" id="IPR010920">
    <property type="entry name" value="LSM_dom_sf"/>
</dbReference>
<evidence type="ECO:0000256" key="8">
    <source>
        <dbReference type="SAM" id="MobiDB-lite"/>
    </source>
</evidence>
<protein>
    <recommendedName>
        <fullName evidence="7">Small-conductance mechanosensitive channel</fullName>
    </recommendedName>
</protein>
<dbReference type="SUPFAM" id="SSF82689">
    <property type="entry name" value="Mechanosensitive channel protein MscS (YggB), C-terminal domain"/>
    <property type="match status" value="1"/>
</dbReference>
<comment type="similarity">
    <text evidence="2 7">Belongs to the MscS (TC 1.A.23) family.</text>
</comment>
<dbReference type="EMBL" id="OCPC01000006">
    <property type="protein sequence ID" value="SOE18733.1"/>
    <property type="molecule type" value="Genomic_DNA"/>
</dbReference>
<keyword evidence="7" id="KW-0813">Transport</keyword>
<evidence type="ECO:0000259" key="10">
    <source>
        <dbReference type="PROSITE" id="PS50914"/>
    </source>
</evidence>
<keyword evidence="4 7" id="KW-0812">Transmembrane</keyword>
<keyword evidence="7" id="KW-0406">Ion transport</keyword>
<dbReference type="Pfam" id="PF04972">
    <property type="entry name" value="BON"/>
    <property type="match status" value="1"/>
</dbReference>
<gene>
    <name evidence="11" type="ORF">SAMN05877838_3669</name>
</gene>
<dbReference type="AlphaFoldDB" id="A0A286IF15"/>
<feature type="chain" id="PRO_5013307334" description="Small-conductance mechanosensitive channel" evidence="9">
    <location>
        <begin position="24"/>
        <end position="471"/>
    </location>
</feature>
<dbReference type="InterPro" id="IPR045275">
    <property type="entry name" value="MscS_archaea/bacteria_type"/>
</dbReference>
<evidence type="ECO:0000313" key="11">
    <source>
        <dbReference type="EMBL" id="SOE18733.1"/>
    </source>
</evidence>
<feature type="transmembrane region" description="Helical" evidence="7">
    <location>
        <begin position="195"/>
        <end position="216"/>
    </location>
</feature>
<dbReference type="PROSITE" id="PS50914">
    <property type="entry name" value="BON"/>
    <property type="match status" value="1"/>
</dbReference>
<comment type="subunit">
    <text evidence="7">Homoheptamer.</text>
</comment>
<sequence>MRHFRLFISIIVLGLALPTTAIAQDSVEPAGPTIEIGDSVTSDNEIRSRIQTIFREIEGLNRIFVSVSSGVVTLSGQVEEAPLAKKAEDLVSRVSGVVAIENQLTEQTAVTERLKPVIGRFENRMQQTLDYLPLILVAALVWLLIGMLGWFVTTRKQPWDWLTPNAFIADLLRQTVWLAFVMLGALMALDILGATAVLGTILGAVGIIGLAIGFAVKDTVENYIASILLSIRQPFQPRDFIALEGMEGFVIRLTSRATILMDIDGNHIRIPNATVFKARIVNYSRNPERRFSFELGVDADSVLHEALAVCHDTLAGLDFVLRNPEPGAWIEKVGDSNVLIGVSGWINQTETDFVKARSEAIRTVKTALEQAGFALPEPIYRLRFDNGMPVPAAGRPDTGRQVSPGEPGSATLKPVPAPEPKQAGTPPPEQVTDTGVDEAVLRKVEDERQQQAGTDLLSEDGKDELGERPKA</sequence>
<dbReference type="GO" id="GO:0008381">
    <property type="term" value="F:mechanosensitive monoatomic ion channel activity"/>
    <property type="evidence" value="ECO:0007669"/>
    <property type="project" value="InterPro"/>
</dbReference>
<feature type="domain" description="BON" evidence="10">
    <location>
        <begin position="42"/>
        <end position="108"/>
    </location>
</feature>
<dbReference type="InterPro" id="IPR006686">
    <property type="entry name" value="MscS_channel_CS"/>
</dbReference>
<name>A0A286IF15_9HYPH</name>
<comment type="caution">
    <text evidence="7">Lacks conserved residue(s) required for the propagation of feature annotation.</text>
</comment>
<evidence type="ECO:0000313" key="12">
    <source>
        <dbReference type="Proteomes" id="UP000219465"/>
    </source>
</evidence>
<dbReference type="InterPro" id="IPR011066">
    <property type="entry name" value="MscS_channel_C_sf"/>
</dbReference>
<keyword evidence="3" id="KW-1003">Cell membrane</keyword>
<dbReference type="Gene3D" id="3.30.70.100">
    <property type="match status" value="1"/>
</dbReference>
<dbReference type="Gene3D" id="2.30.30.60">
    <property type="match status" value="1"/>
</dbReference>